<comment type="caution">
    <text evidence="6">The sequence shown here is derived from an EMBL/GenBank/DDBJ whole genome shotgun (WGS) entry which is preliminary data.</text>
</comment>
<dbReference type="PANTHER" id="PTHR21402:SF5">
    <property type="entry name" value="GAMETOCYTE SPECIFIC FACTOR 1"/>
    <property type="match status" value="1"/>
</dbReference>
<sequence length="297" mass="33434">MSENKLLVCPYDEAHKVKASRMQLHITRCRLNHLNEIKFTCPFNATHVLPYLEKDYHLLHCPNKAPLDRLLSESLDKNNPFKGRTAVPSYSEALPMKSDEIWDLEAERDEPAPGYIPTKERPPGSIVEPAPFLGASAKRQLYQELHQKSESIDFKLNLNLGSSIPAPIPRQPKQPSEASKFEDKRMEEDFPCLGRGRGRIPISRIAANIYSLPATNKSSMTLNSYSSVVSNKMNNISMANDTRANTSFITGNCDASAAFNHEFPPLGLGRGKFRNDLPLAGRLRIQFELEDVKKKFP</sequence>
<evidence type="ECO:0000256" key="4">
    <source>
        <dbReference type="SAM" id="MobiDB-lite"/>
    </source>
</evidence>
<dbReference type="Proteomes" id="UP000807504">
    <property type="component" value="Unassembled WGS sequence"/>
</dbReference>
<dbReference type="InterPro" id="IPR051591">
    <property type="entry name" value="UPF0224_FAM112_RNA_Proc"/>
</dbReference>
<feature type="domain" description="CHHC U11-48K-type" evidence="5">
    <location>
        <begin position="6"/>
        <end position="33"/>
    </location>
</feature>
<keyword evidence="2" id="KW-0863">Zinc-finger</keyword>
<evidence type="ECO:0000256" key="1">
    <source>
        <dbReference type="ARBA" id="ARBA00022723"/>
    </source>
</evidence>
<dbReference type="SUPFAM" id="SSF57667">
    <property type="entry name" value="beta-beta-alpha zinc fingers"/>
    <property type="match status" value="1"/>
</dbReference>
<keyword evidence="3" id="KW-0862">Zinc</keyword>
<feature type="region of interest" description="Disordered" evidence="4">
    <location>
        <begin position="163"/>
        <end position="184"/>
    </location>
</feature>
<keyword evidence="1" id="KW-0479">Metal-binding</keyword>
<dbReference type="AlphaFoldDB" id="A0A8T0F5F5"/>
<evidence type="ECO:0000259" key="5">
    <source>
        <dbReference type="PROSITE" id="PS51800"/>
    </source>
</evidence>
<dbReference type="Pfam" id="PF05253">
    <property type="entry name" value="zf-U11-48K"/>
    <property type="match status" value="1"/>
</dbReference>
<keyword evidence="7" id="KW-1185">Reference proteome</keyword>
<dbReference type="PANTHER" id="PTHR21402">
    <property type="entry name" value="GAMETOCYTE SPECIFIC FACTOR 1-RELATED"/>
    <property type="match status" value="1"/>
</dbReference>
<accession>A0A8T0F5F5</accession>
<evidence type="ECO:0000313" key="7">
    <source>
        <dbReference type="Proteomes" id="UP000807504"/>
    </source>
</evidence>
<feature type="domain" description="CHHC U11-48K-type" evidence="5">
    <location>
        <begin position="38"/>
        <end position="65"/>
    </location>
</feature>
<dbReference type="InterPro" id="IPR022776">
    <property type="entry name" value="TRM13/UPF0224_CHHC_Znf_dom"/>
</dbReference>
<name>A0A8T0F5F5_ARGBR</name>
<evidence type="ECO:0000313" key="6">
    <source>
        <dbReference type="EMBL" id="KAF8786347.1"/>
    </source>
</evidence>
<dbReference type="InterPro" id="IPR036236">
    <property type="entry name" value="Znf_C2H2_sf"/>
</dbReference>
<gene>
    <name evidence="6" type="ORF">HNY73_008071</name>
</gene>
<dbReference type="GO" id="GO:0008270">
    <property type="term" value="F:zinc ion binding"/>
    <property type="evidence" value="ECO:0007669"/>
    <property type="project" value="UniProtKB-KW"/>
</dbReference>
<evidence type="ECO:0000256" key="3">
    <source>
        <dbReference type="ARBA" id="ARBA00022833"/>
    </source>
</evidence>
<evidence type="ECO:0000256" key="2">
    <source>
        <dbReference type="ARBA" id="ARBA00022771"/>
    </source>
</evidence>
<reference evidence="6" key="2">
    <citation type="submission" date="2020-06" db="EMBL/GenBank/DDBJ databases">
        <authorList>
            <person name="Sheffer M."/>
        </authorList>
    </citation>
    <scope>NUCLEOTIDE SEQUENCE</scope>
</reference>
<organism evidence="6 7">
    <name type="scientific">Argiope bruennichi</name>
    <name type="common">Wasp spider</name>
    <name type="synonym">Aranea bruennichi</name>
    <dbReference type="NCBI Taxonomy" id="94029"/>
    <lineage>
        <taxon>Eukaryota</taxon>
        <taxon>Metazoa</taxon>
        <taxon>Ecdysozoa</taxon>
        <taxon>Arthropoda</taxon>
        <taxon>Chelicerata</taxon>
        <taxon>Arachnida</taxon>
        <taxon>Araneae</taxon>
        <taxon>Araneomorphae</taxon>
        <taxon>Entelegynae</taxon>
        <taxon>Araneoidea</taxon>
        <taxon>Araneidae</taxon>
        <taxon>Argiope</taxon>
    </lineage>
</organism>
<dbReference type="EMBL" id="JABXBU010000015">
    <property type="protein sequence ID" value="KAF8786347.1"/>
    <property type="molecule type" value="Genomic_DNA"/>
</dbReference>
<proteinExistence type="predicted"/>
<reference evidence="6" key="1">
    <citation type="journal article" date="2020" name="bioRxiv">
        <title>Chromosome-level reference genome of the European wasp spider Argiope bruennichi: a resource for studies on range expansion and evolutionary adaptation.</title>
        <authorList>
            <person name="Sheffer M.M."/>
            <person name="Hoppe A."/>
            <person name="Krehenwinkel H."/>
            <person name="Uhl G."/>
            <person name="Kuss A.W."/>
            <person name="Jensen L."/>
            <person name="Jensen C."/>
            <person name="Gillespie R.G."/>
            <person name="Hoff K.J."/>
            <person name="Prost S."/>
        </authorList>
    </citation>
    <scope>NUCLEOTIDE SEQUENCE</scope>
</reference>
<protein>
    <submittedName>
        <fullName evidence="6">Gametocyte-specific factor 1 like protein</fullName>
    </submittedName>
</protein>
<dbReference type="PROSITE" id="PS51800">
    <property type="entry name" value="ZF_CHHC_U11_48K"/>
    <property type="match status" value="2"/>
</dbReference>